<reference evidence="3 4" key="1">
    <citation type="journal article" date="2013" name="Genome Biol.">
        <title>Genome of Acanthamoeba castellanii highlights extensive lateral gene transfer and early evolution of tyrosine kinase signaling.</title>
        <authorList>
            <person name="Clarke M."/>
            <person name="Lohan A.J."/>
            <person name="Liu B."/>
            <person name="Lagkouvardos I."/>
            <person name="Roy S."/>
            <person name="Zafar N."/>
            <person name="Bertelli C."/>
            <person name="Schilde C."/>
            <person name="Kianianmomeni A."/>
            <person name="Burglin T.R."/>
            <person name="Frech C."/>
            <person name="Turcotte B."/>
            <person name="Kopec K.O."/>
            <person name="Synnott J.M."/>
            <person name="Choo C."/>
            <person name="Paponov I."/>
            <person name="Finkler A."/>
            <person name="Soon Heng Tan C."/>
            <person name="Hutchins A.P."/>
            <person name="Weinmeier T."/>
            <person name="Rattei T."/>
            <person name="Chu J.S."/>
            <person name="Gimenez G."/>
            <person name="Irimia M."/>
            <person name="Rigden D.J."/>
            <person name="Fitzpatrick D.A."/>
            <person name="Lorenzo-Morales J."/>
            <person name="Bateman A."/>
            <person name="Chiu C.H."/>
            <person name="Tang P."/>
            <person name="Hegemann P."/>
            <person name="Fromm H."/>
            <person name="Raoult D."/>
            <person name="Greub G."/>
            <person name="Miranda-Saavedra D."/>
            <person name="Chen N."/>
            <person name="Nash P."/>
            <person name="Ginger M.L."/>
            <person name="Horn M."/>
            <person name="Schaap P."/>
            <person name="Caler L."/>
            <person name="Loftus B."/>
        </authorList>
    </citation>
    <scope>NUCLEOTIDE SEQUENCE [LARGE SCALE GENOMIC DNA]</scope>
    <source>
        <strain evidence="3 4">Neff</strain>
    </source>
</reference>
<sequence>MSAIAAKILGKHHEHVYREVGHRHRLSYADLDALLDREEKQLAADHQRQRAQLTTAAATTTAAVDTNDSLVGDHDHPKRSSSSSIESSSSGSEDEADWHAGGEHEEDLLLELEETTQESILTVTGAEDHLVHDIDHIVHVDITDEQLERMKRLLHVNCLHRGDIERVRGKRWMVAVDGSEASKRAYEGVLRLMDPALDHLLVVTVCDKNLPRRFALCPSEETQLRFELWKAARHILKPYIDELPNRLAPNQYTVMVPSAWDARRMLCNLCKRYNTDTLCVGKHGKGEHNHHHHHLRSLHSYTQKHAGCHVIVF</sequence>
<dbReference type="KEGG" id="acan:ACA1_183200"/>
<dbReference type="InterPro" id="IPR014729">
    <property type="entry name" value="Rossmann-like_a/b/a_fold"/>
</dbReference>
<dbReference type="InterPro" id="IPR006016">
    <property type="entry name" value="UspA"/>
</dbReference>
<accession>L8HAB7</accession>
<dbReference type="VEuPathDB" id="AmoebaDB:ACA1_183200"/>
<dbReference type="GeneID" id="14922278"/>
<evidence type="ECO:0000256" key="1">
    <source>
        <dbReference type="SAM" id="MobiDB-lite"/>
    </source>
</evidence>
<dbReference type="EMBL" id="KB007904">
    <property type="protein sequence ID" value="ELR21386.1"/>
    <property type="molecule type" value="Genomic_DNA"/>
</dbReference>
<keyword evidence="4" id="KW-1185">Reference proteome</keyword>
<proteinExistence type="predicted"/>
<name>L8HAB7_ACACF</name>
<dbReference type="Proteomes" id="UP000011083">
    <property type="component" value="Unassembled WGS sequence"/>
</dbReference>
<dbReference type="SUPFAM" id="SSF52402">
    <property type="entry name" value="Adenine nucleotide alpha hydrolases-like"/>
    <property type="match status" value="1"/>
</dbReference>
<evidence type="ECO:0000313" key="3">
    <source>
        <dbReference type="EMBL" id="ELR21386.1"/>
    </source>
</evidence>
<evidence type="ECO:0000313" key="4">
    <source>
        <dbReference type="Proteomes" id="UP000011083"/>
    </source>
</evidence>
<dbReference type="RefSeq" id="XP_004345930.1">
    <property type="nucleotide sequence ID" value="XM_004345880.1"/>
</dbReference>
<feature type="compositionally biased region" description="Low complexity" evidence="1">
    <location>
        <begin position="80"/>
        <end position="91"/>
    </location>
</feature>
<dbReference type="Gene3D" id="3.40.50.620">
    <property type="entry name" value="HUPs"/>
    <property type="match status" value="1"/>
</dbReference>
<feature type="domain" description="UspA" evidence="2">
    <location>
        <begin position="170"/>
        <end position="312"/>
    </location>
</feature>
<evidence type="ECO:0000259" key="2">
    <source>
        <dbReference type="Pfam" id="PF00582"/>
    </source>
</evidence>
<gene>
    <name evidence="3" type="ORF">ACA1_183200</name>
</gene>
<dbReference type="Pfam" id="PF00582">
    <property type="entry name" value="Usp"/>
    <property type="match status" value="1"/>
</dbReference>
<protein>
    <recommendedName>
        <fullName evidence="2">UspA domain-containing protein</fullName>
    </recommendedName>
</protein>
<dbReference type="OrthoDB" id="33564at2759"/>
<dbReference type="AlphaFoldDB" id="L8HAB7"/>
<feature type="region of interest" description="Disordered" evidence="1">
    <location>
        <begin position="55"/>
        <end position="100"/>
    </location>
</feature>
<organism evidence="3 4">
    <name type="scientific">Acanthamoeba castellanii (strain ATCC 30010 / Neff)</name>
    <dbReference type="NCBI Taxonomy" id="1257118"/>
    <lineage>
        <taxon>Eukaryota</taxon>
        <taxon>Amoebozoa</taxon>
        <taxon>Discosea</taxon>
        <taxon>Longamoebia</taxon>
        <taxon>Centramoebida</taxon>
        <taxon>Acanthamoebidae</taxon>
        <taxon>Acanthamoeba</taxon>
    </lineage>
</organism>